<accession>A0A1R4IW31</accession>
<dbReference type="EMBL" id="FUKO01000012">
    <property type="protein sequence ID" value="SJN23914.1"/>
    <property type="molecule type" value="Genomic_DNA"/>
</dbReference>
<proteinExistence type="predicted"/>
<name>A0A1R4IW31_9MICO</name>
<evidence type="ECO:0000313" key="1">
    <source>
        <dbReference type="EMBL" id="SJN23914.1"/>
    </source>
</evidence>
<reference evidence="1 2" key="1">
    <citation type="submission" date="2017-02" db="EMBL/GenBank/DDBJ databases">
        <authorList>
            <person name="Peterson S.W."/>
        </authorList>
    </citation>
    <scope>NUCLEOTIDE SEQUENCE [LARGE SCALE GENOMIC DNA]</scope>
    <source>
        <strain evidence="1 2">B Mb 05.01</strain>
    </source>
</reference>
<keyword evidence="2" id="KW-1185">Reference proteome</keyword>
<protein>
    <submittedName>
        <fullName evidence="1">Uncharacterized protein</fullName>
    </submittedName>
</protein>
<sequence length="42" mass="4412">MFDVVNQTVDAVDGLSGGTRDDRSSWRVSRLIALPSDGCASG</sequence>
<dbReference type="Proteomes" id="UP000196320">
    <property type="component" value="Unassembled WGS sequence"/>
</dbReference>
<dbReference type="AlphaFoldDB" id="A0A1R4IW31"/>
<evidence type="ECO:0000313" key="2">
    <source>
        <dbReference type="Proteomes" id="UP000196320"/>
    </source>
</evidence>
<gene>
    <name evidence="1" type="ORF">FM104_04250</name>
</gene>
<organism evidence="1 2">
    <name type="scientific">Microbacterium esteraromaticum</name>
    <dbReference type="NCBI Taxonomy" id="57043"/>
    <lineage>
        <taxon>Bacteria</taxon>
        <taxon>Bacillati</taxon>
        <taxon>Actinomycetota</taxon>
        <taxon>Actinomycetes</taxon>
        <taxon>Micrococcales</taxon>
        <taxon>Microbacteriaceae</taxon>
        <taxon>Microbacterium</taxon>
    </lineage>
</organism>